<organism evidence="3 5">
    <name type="scientific">Marivita cryptomonadis</name>
    <dbReference type="NCBI Taxonomy" id="505252"/>
    <lineage>
        <taxon>Bacteria</taxon>
        <taxon>Pseudomonadati</taxon>
        <taxon>Pseudomonadota</taxon>
        <taxon>Alphaproteobacteria</taxon>
        <taxon>Rhodobacterales</taxon>
        <taxon>Roseobacteraceae</taxon>
        <taxon>Marivita</taxon>
    </lineage>
</organism>
<evidence type="ECO:0000259" key="2">
    <source>
        <dbReference type="Pfam" id="PF03781"/>
    </source>
</evidence>
<dbReference type="Proteomes" id="UP000755667">
    <property type="component" value="Unassembled WGS sequence"/>
</dbReference>
<evidence type="ECO:0000313" key="6">
    <source>
        <dbReference type="Proteomes" id="UP000809440"/>
    </source>
</evidence>
<dbReference type="Gene3D" id="3.90.1580.10">
    <property type="entry name" value="paralog of FGE (formylglycine-generating enzyme)"/>
    <property type="match status" value="1"/>
</dbReference>
<feature type="signal peptide" evidence="1">
    <location>
        <begin position="1"/>
        <end position="19"/>
    </location>
</feature>
<evidence type="ECO:0000256" key="1">
    <source>
        <dbReference type="SAM" id="SignalP"/>
    </source>
</evidence>
<accession>A0A9Q2NW91</accession>
<reference evidence="3 6" key="1">
    <citation type="submission" date="2021-01" db="EMBL/GenBank/DDBJ databases">
        <title>Diatom-associated Roseobacters Show Island Model of Population Structure.</title>
        <authorList>
            <person name="Qu L."/>
            <person name="Feng X."/>
            <person name="Chen Y."/>
            <person name="Li L."/>
            <person name="Wang X."/>
            <person name="Hu Z."/>
            <person name="Wang H."/>
            <person name="Luo H."/>
        </authorList>
    </citation>
    <scope>NUCLEOTIDE SEQUENCE</scope>
    <source>
        <strain evidence="4 6">CC28-63</strain>
        <strain evidence="3">CC28-69</strain>
    </source>
</reference>
<evidence type="ECO:0000313" key="4">
    <source>
        <dbReference type="EMBL" id="MBM2416542.1"/>
    </source>
</evidence>
<name>A0A9Q2NW91_9RHOB</name>
<keyword evidence="6" id="KW-1185">Reference proteome</keyword>
<dbReference type="EMBL" id="JAFBXE010000003">
    <property type="protein sequence ID" value="MBM2411875.1"/>
    <property type="molecule type" value="Genomic_DNA"/>
</dbReference>
<dbReference type="Proteomes" id="UP000809440">
    <property type="component" value="Unassembled WGS sequence"/>
</dbReference>
<feature type="chain" id="PRO_5040342370" evidence="1">
    <location>
        <begin position="20"/>
        <end position="366"/>
    </location>
</feature>
<evidence type="ECO:0000313" key="3">
    <source>
        <dbReference type="EMBL" id="MBM2411875.1"/>
    </source>
</evidence>
<dbReference type="SUPFAM" id="SSF56436">
    <property type="entry name" value="C-type lectin-like"/>
    <property type="match status" value="1"/>
</dbReference>
<dbReference type="PANTHER" id="PTHR23150:SF35">
    <property type="entry name" value="BLL6746 PROTEIN"/>
    <property type="match status" value="1"/>
</dbReference>
<dbReference type="GeneID" id="62641417"/>
<dbReference type="Pfam" id="PF03781">
    <property type="entry name" value="FGE-sulfatase"/>
    <property type="match status" value="1"/>
</dbReference>
<dbReference type="RefSeq" id="WP_085630009.1">
    <property type="nucleotide sequence ID" value="NZ_JAFBWU010000003.1"/>
</dbReference>
<comment type="caution">
    <text evidence="3">The sequence shown here is derived from an EMBL/GenBank/DDBJ whole genome shotgun (WGS) entry which is preliminary data.</text>
</comment>
<dbReference type="EMBL" id="JAFBXF010000003">
    <property type="protein sequence ID" value="MBM2416542.1"/>
    <property type="molecule type" value="Genomic_DNA"/>
</dbReference>
<dbReference type="InterPro" id="IPR005532">
    <property type="entry name" value="SUMF_dom"/>
</dbReference>
<keyword evidence="1" id="KW-0732">Signal</keyword>
<dbReference type="AlphaFoldDB" id="A0A9Q2NW91"/>
<evidence type="ECO:0000313" key="5">
    <source>
        <dbReference type="Proteomes" id="UP000755667"/>
    </source>
</evidence>
<sequence>MRHLIMASVVALMTTVGMAAAQGTREIDRSGVDRAAWEFAQELNTADAFQAYLEAFPRGVFRDEAQAQLFALRPDLKPAPEPEPERPRTSLVLVNPLQETCTVCPRVVRVPGGDTALGSDQGGAEGPRTNQTIAAFEIAAAEITVGDMRAFEASTGTRTGRSCFVWTAEGRLRSRDGAYWGAPGFDVTDDHPAACINWDEAMGYIDWLNTQDARGGWRLASEAEFEYAARGTLDQQYPWPGGLSAICERVNGAGAESRFRHRNNACDDGTEAPVPAGVFPVNPYGLSHMIGNLWEWTADCWNGSHRGATADGAARTGGTCSSRVLRGGSWDDPPENLRVSYRVGIPKTRRQANVGFRVARDQAPGG</sequence>
<proteinExistence type="predicted"/>
<protein>
    <submittedName>
        <fullName evidence="3">SUMF1/EgtB/PvdO family nonheme iron enzyme</fullName>
    </submittedName>
</protein>
<dbReference type="OrthoDB" id="9768004at2"/>
<dbReference type="InterPro" id="IPR051043">
    <property type="entry name" value="Sulfatase_Mod_Factor_Kinase"/>
</dbReference>
<dbReference type="PANTHER" id="PTHR23150">
    <property type="entry name" value="SULFATASE MODIFYING FACTOR 1, 2"/>
    <property type="match status" value="1"/>
</dbReference>
<feature type="domain" description="Sulfatase-modifying factor enzyme-like" evidence="2">
    <location>
        <begin position="104"/>
        <end position="360"/>
    </location>
</feature>
<gene>
    <name evidence="3" type="ORF">JQX41_06160</name>
    <name evidence="4" type="ORF">JQX48_06160</name>
</gene>
<dbReference type="InterPro" id="IPR016187">
    <property type="entry name" value="CTDL_fold"/>
</dbReference>
<dbReference type="GO" id="GO:0120147">
    <property type="term" value="F:formylglycine-generating oxidase activity"/>
    <property type="evidence" value="ECO:0007669"/>
    <property type="project" value="TreeGrafter"/>
</dbReference>
<dbReference type="InterPro" id="IPR042095">
    <property type="entry name" value="SUMF_sf"/>
</dbReference>